<keyword evidence="1" id="KW-0479">Metal-binding</keyword>
<evidence type="ECO:0000313" key="6">
    <source>
        <dbReference type="EMBL" id="KAE8165716.1"/>
    </source>
</evidence>
<evidence type="ECO:0000256" key="3">
    <source>
        <dbReference type="ARBA" id="ARBA00022833"/>
    </source>
</evidence>
<keyword evidence="2 4" id="KW-0863">Zinc-finger</keyword>
<feature type="domain" description="MYND-type" evidence="5">
    <location>
        <begin position="11"/>
        <end position="58"/>
    </location>
</feature>
<keyword evidence="7" id="KW-1185">Reference proteome</keyword>
<sequence>MASLSSTAESCAHCHSPATKRCSGCLGAPQYDEAISEPTFYCSSACQTQHWGEHKVNCKQLQARKSLSRAATLFQAILYRIRLHAHTIQSAVGHMDGSRVILRPVKAAKPKAYRSLWPPSIQLKGGDQRVFDAIVMMGSCTEAIIFLYVFVRDILSSLCSKIEELTIEILNTKISIERPDGIPLTQTNSHHVYRVTLNNGEIWVIDPSGAYEFKRHRLGRIHREANLSYHREEIPRGCLQLNDRCMAIWWMELFDLGSALEGKIPTLSNVYGGNLKLILQGSDAAFQQAKNELLDKLGICVTLCLDEVFSPERIAQRSLLVDGRLALEETSS</sequence>
<protein>
    <recommendedName>
        <fullName evidence="5">MYND-type domain-containing protein</fullName>
    </recommendedName>
</protein>
<dbReference type="AlphaFoldDB" id="A0A5N6V405"/>
<accession>A0A5N6V405</accession>
<dbReference type="Pfam" id="PF01753">
    <property type="entry name" value="zf-MYND"/>
    <property type="match status" value="1"/>
</dbReference>
<dbReference type="Gene3D" id="6.10.140.2220">
    <property type="match status" value="1"/>
</dbReference>
<gene>
    <name evidence="6" type="ORF">BDV40DRAFT_285923</name>
</gene>
<dbReference type="PROSITE" id="PS50865">
    <property type="entry name" value="ZF_MYND_2"/>
    <property type="match status" value="1"/>
</dbReference>
<dbReference type="GO" id="GO:0008270">
    <property type="term" value="F:zinc ion binding"/>
    <property type="evidence" value="ECO:0007669"/>
    <property type="project" value="UniProtKB-KW"/>
</dbReference>
<evidence type="ECO:0000256" key="1">
    <source>
        <dbReference type="ARBA" id="ARBA00022723"/>
    </source>
</evidence>
<evidence type="ECO:0000256" key="2">
    <source>
        <dbReference type="ARBA" id="ARBA00022771"/>
    </source>
</evidence>
<reference evidence="6 7" key="1">
    <citation type="submission" date="2019-04" db="EMBL/GenBank/DDBJ databases">
        <title>Friends and foes A comparative genomics study of 23 Aspergillus species from section Flavi.</title>
        <authorList>
            <consortium name="DOE Joint Genome Institute"/>
            <person name="Kjaerbolling I."/>
            <person name="Vesth T."/>
            <person name="Frisvad J.C."/>
            <person name="Nybo J.L."/>
            <person name="Theobald S."/>
            <person name="Kildgaard S."/>
            <person name="Isbrandt T."/>
            <person name="Kuo A."/>
            <person name="Sato A."/>
            <person name="Lyhne E.K."/>
            <person name="Kogle M.E."/>
            <person name="Wiebenga A."/>
            <person name="Kun R.S."/>
            <person name="Lubbers R.J."/>
            <person name="Makela M.R."/>
            <person name="Barry K."/>
            <person name="Chovatia M."/>
            <person name="Clum A."/>
            <person name="Daum C."/>
            <person name="Haridas S."/>
            <person name="He G."/>
            <person name="LaButti K."/>
            <person name="Lipzen A."/>
            <person name="Mondo S."/>
            <person name="Riley R."/>
            <person name="Salamov A."/>
            <person name="Simmons B.A."/>
            <person name="Magnuson J.K."/>
            <person name="Henrissat B."/>
            <person name="Mortensen U.H."/>
            <person name="Larsen T.O."/>
            <person name="Devries R.P."/>
            <person name="Grigoriev I.V."/>
            <person name="Machida M."/>
            <person name="Baker S.E."/>
            <person name="Andersen M.R."/>
        </authorList>
    </citation>
    <scope>NUCLEOTIDE SEQUENCE [LARGE SCALE GENOMIC DNA]</scope>
    <source>
        <strain evidence="6 7">CBS 117626</strain>
    </source>
</reference>
<proteinExistence type="predicted"/>
<name>A0A5N6V405_ASPTM</name>
<dbReference type="InterPro" id="IPR002893">
    <property type="entry name" value="Znf_MYND"/>
</dbReference>
<evidence type="ECO:0000256" key="4">
    <source>
        <dbReference type="PROSITE-ProRule" id="PRU00134"/>
    </source>
</evidence>
<dbReference type="EMBL" id="ML738598">
    <property type="protein sequence ID" value="KAE8165716.1"/>
    <property type="molecule type" value="Genomic_DNA"/>
</dbReference>
<dbReference type="OrthoDB" id="432970at2759"/>
<keyword evidence="3" id="KW-0862">Zinc</keyword>
<evidence type="ECO:0000313" key="7">
    <source>
        <dbReference type="Proteomes" id="UP000326950"/>
    </source>
</evidence>
<evidence type="ECO:0000259" key="5">
    <source>
        <dbReference type="PROSITE" id="PS50865"/>
    </source>
</evidence>
<organism evidence="6 7">
    <name type="scientific">Aspergillus tamarii</name>
    <dbReference type="NCBI Taxonomy" id="41984"/>
    <lineage>
        <taxon>Eukaryota</taxon>
        <taxon>Fungi</taxon>
        <taxon>Dikarya</taxon>
        <taxon>Ascomycota</taxon>
        <taxon>Pezizomycotina</taxon>
        <taxon>Eurotiomycetes</taxon>
        <taxon>Eurotiomycetidae</taxon>
        <taxon>Eurotiales</taxon>
        <taxon>Aspergillaceae</taxon>
        <taxon>Aspergillus</taxon>
        <taxon>Aspergillus subgen. Circumdati</taxon>
    </lineage>
</organism>
<dbReference type="SUPFAM" id="SSF144232">
    <property type="entry name" value="HIT/MYND zinc finger-like"/>
    <property type="match status" value="1"/>
</dbReference>
<dbReference type="Proteomes" id="UP000326950">
    <property type="component" value="Unassembled WGS sequence"/>
</dbReference>